<proteinExistence type="predicted"/>
<reference evidence="2" key="2">
    <citation type="journal article" date="2020" name="Microorganisms">
        <title>Osmotic Adaptation and Compatible Solute Biosynthesis of Phototrophic Bacteria as Revealed from Genome Analyses.</title>
        <authorList>
            <person name="Imhoff J.F."/>
            <person name="Rahn T."/>
            <person name="Kunzel S."/>
            <person name="Keller A."/>
            <person name="Neulinger S.C."/>
        </authorList>
    </citation>
    <scope>NUCLEOTIDE SEQUENCE</scope>
    <source>
        <strain evidence="2">DSM 4395</strain>
    </source>
</reference>
<evidence type="ECO:0000313" key="2">
    <source>
        <dbReference type="EMBL" id="MBK5931055.1"/>
    </source>
</evidence>
<feature type="transmembrane region" description="Helical" evidence="1">
    <location>
        <begin position="6"/>
        <end position="25"/>
    </location>
</feature>
<keyword evidence="3" id="KW-1185">Reference proteome</keyword>
<keyword evidence="1" id="KW-1133">Transmembrane helix</keyword>
<dbReference type="Proteomes" id="UP001296967">
    <property type="component" value="Unassembled WGS sequence"/>
</dbReference>
<keyword evidence="1" id="KW-0812">Transmembrane</keyword>
<comment type="caution">
    <text evidence="2">The sequence shown here is derived from an EMBL/GenBank/DDBJ whole genome shotgun (WGS) entry which is preliminary data.</text>
</comment>
<reference evidence="2" key="1">
    <citation type="submission" date="2017-05" db="EMBL/GenBank/DDBJ databases">
        <authorList>
            <person name="Imhoff J.F."/>
            <person name="Rahn T."/>
            <person name="Kuenzel S."/>
            <person name="Neulinger S.C."/>
        </authorList>
    </citation>
    <scope>NUCLEOTIDE SEQUENCE</scope>
    <source>
        <strain evidence="2">DSM 4395</strain>
    </source>
</reference>
<dbReference type="AlphaFoldDB" id="A0AAJ0UHS2"/>
<evidence type="ECO:0000256" key="1">
    <source>
        <dbReference type="SAM" id="Phobius"/>
    </source>
</evidence>
<accession>A0AAJ0UHS2</accession>
<feature type="transmembrane region" description="Helical" evidence="1">
    <location>
        <begin position="66"/>
        <end position="85"/>
    </location>
</feature>
<gene>
    <name evidence="2" type="ORF">CCR82_11100</name>
</gene>
<dbReference type="EMBL" id="NHSF01000059">
    <property type="protein sequence ID" value="MBK5931055.1"/>
    <property type="molecule type" value="Genomic_DNA"/>
</dbReference>
<organism evidence="2 3">
    <name type="scientific">Halochromatium salexigens</name>
    <name type="common">Chromatium salexigens</name>
    <dbReference type="NCBI Taxonomy" id="49447"/>
    <lineage>
        <taxon>Bacteria</taxon>
        <taxon>Pseudomonadati</taxon>
        <taxon>Pseudomonadota</taxon>
        <taxon>Gammaproteobacteria</taxon>
        <taxon>Chromatiales</taxon>
        <taxon>Chromatiaceae</taxon>
        <taxon>Halochromatium</taxon>
    </lineage>
</organism>
<sequence>MGYLENWLLGLTTFLALILFLYSVFDVGRRLLARLALRLCQMRESPEGGFICELKRKLHDHADKSLLPRFVMMGLSFAVLFYIVIEHSPKL</sequence>
<keyword evidence="1" id="KW-0472">Membrane</keyword>
<protein>
    <submittedName>
        <fullName evidence="2">Uncharacterized protein</fullName>
    </submittedName>
</protein>
<evidence type="ECO:0000313" key="3">
    <source>
        <dbReference type="Proteomes" id="UP001296967"/>
    </source>
</evidence>
<dbReference type="RefSeq" id="WP_201245871.1">
    <property type="nucleotide sequence ID" value="NZ_NHSF01000059.1"/>
</dbReference>
<name>A0AAJ0UHS2_HALSE</name>